<evidence type="ECO:0000256" key="1">
    <source>
        <dbReference type="SAM" id="SignalP"/>
    </source>
</evidence>
<organism evidence="3 4">
    <name type="scientific">Cupriavidus taiwanensis</name>
    <dbReference type="NCBI Taxonomy" id="164546"/>
    <lineage>
        <taxon>Bacteria</taxon>
        <taxon>Pseudomonadati</taxon>
        <taxon>Pseudomonadota</taxon>
        <taxon>Betaproteobacteria</taxon>
        <taxon>Burkholderiales</taxon>
        <taxon>Burkholderiaceae</taxon>
        <taxon>Cupriavidus</taxon>
    </lineage>
</organism>
<dbReference type="RefSeq" id="WP_231942689.1">
    <property type="nucleotide sequence ID" value="NZ_JAYMSA010000002.1"/>
</dbReference>
<keyword evidence="3" id="KW-0378">Hydrolase</keyword>
<reference evidence="3 4" key="1">
    <citation type="submission" date="2018-01" db="EMBL/GenBank/DDBJ databases">
        <authorList>
            <person name="Gaut B.S."/>
            <person name="Morton B.R."/>
            <person name="Clegg M.T."/>
            <person name="Duvall M.R."/>
        </authorList>
    </citation>
    <scope>NUCLEOTIDE SEQUENCE [LARGE SCALE GENOMIC DNA]</scope>
    <source>
        <strain evidence="3">Cupriavidus taiwanensis LMG 19425</strain>
        <plasmid evidence="4">Plasmid ii</plasmid>
    </source>
</reference>
<sequence>MGGIKQSTGSISLGVLGLAGLMLAPSTPYAATPIGAEAVEVAGRLYRPRADAGHMTRPLSLAGLPVVAAPCAGEGLPVGIQIVAPPWREGLALAAGRLLEAQGLCRRAAPQCL</sequence>
<name>A0A375IQE3_9BURK</name>
<dbReference type="SUPFAM" id="SSF75304">
    <property type="entry name" value="Amidase signature (AS) enzymes"/>
    <property type="match status" value="1"/>
</dbReference>
<feature type="signal peptide" evidence="1">
    <location>
        <begin position="1"/>
        <end position="30"/>
    </location>
</feature>
<keyword evidence="1" id="KW-0732">Signal</keyword>
<dbReference type="Gene3D" id="3.90.1300.10">
    <property type="entry name" value="Amidase signature (AS) domain"/>
    <property type="match status" value="1"/>
</dbReference>
<keyword evidence="3" id="KW-0614">Plasmid</keyword>
<protein>
    <submittedName>
        <fullName evidence="3">Amidase</fullName>
        <ecNumber evidence="3">3.5.1.4</ecNumber>
    </submittedName>
</protein>
<evidence type="ECO:0000259" key="2">
    <source>
        <dbReference type="Pfam" id="PF01425"/>
    </source>
</evidence>
<dbReference type="Pfam" id="PF01425">
    <property type="entry name" value="Amidase"/>
    <property type="match status" value="1"/>
</dbReference>
<feature type="domain" description="Amidase" evidence="2">
    <location>
        <begin position="22"/>
        <end position="91"/>
    </location>
</feature>
<feature type="chain" id="PRO_5016605651" evidence="1">
    <location>
        <begin position="31"/>
        <end position="113"/>
    </location>
</feature>
<dbReference type="AlphaFoldDB" id="A0A375IQE3"/>
<evidence type="ECO:0000313" key="3">
    <source>
        <dbReference type="EMBL" id="SPK76824.1"/>
    </source>
</evidence>
<dbReference type="EC" id="3.5.1.4" evidence="3"/>
<accession>A0A375IQE3</accession>
<dbReference type="InterPro" id="IPR023631">
    <property type="entry name" value="Amidase_dom"/>
</dbReference>
<proteinExistence type="predicted"/>
<evidence type="ECO:0000313" key="4">
    <source>
        <dbReference type="Proteomes" id="UP000255505"/>
    </source>
</evidence>
<geneLocation type="plasmid" evidence="3">
    <name>II</name>
</geneLocation>
<dbReference type="GO" id="GO:0004040">
    <property type="term" value="F:amidase activity"/>
    <property type="evidence" value="ECO:0007669"/>
    <property type="project" value="UniProtKB-EC"/>
</dbReference>
<dbReference type="EMBL" id="LT991977">
    <property type="protein sequence ID" value="SPK76824.1"/>
    <property type="molecule type" value="Genomic_DNA"/>
</dbReference>
<gene>
    <name evidence="3" type="ORF">CT19425_MP80453</name>
</gene>
<dbReference type="InterPro" id="IPR036928">
    <property type="entry name" value="AS_sf"/>
</dbReference>
<dbReference type="Proteomes" id="UP000255505">
    <property type="component" value="Plasmid II"/>
</dbReference>